<dbReference type="AlphaFoldDB" id="A0A0E9V7E9"/>
<protein>
    <submittedName>
        <fullName evidence="1">Uncharacterized protein</fullName>
    </submittedName>
</protein>
<accession>A0A0E9V7E9</accession>
<sequence>MVYRELHNVWDKGIFFPDLSVYSTILDYICPEMGAYV</sequence>
<evidence type="ECO:0000313" key="1">
    <source>
        <dbReference type="EMBL" id="JAH73921.1"/>
    </source>
</evidence>
<proteinExistence type="predicted"/>
<organism evidence="1">
    <name type="scientific">Anguilla anguilla</name>
    <name type="common">European freshwater eel</name>
    <name type="synonym">Muraena anguilla</name>
    <dbReference type="NCBI Taxonomy" id="7936"/>
    <lineage>
        <taxon>Eukaryota</taxon>
        <taxon>Metazoa</taxon>
        <taxon>Chordata</taxon>
        <taxon>Craniata</taxon>
        <taxon>Vertebrata</taxon>
        <taxon>Euteleostomi</taxon>
        <taxon>Actinopterygii</taxon>
        <taxon>Neopterygii</taxon>
        <taxon>Teleostei</taxon>
        <taxon>Anguilliformes</taxon>
        <taxon>Anguillidae</taxon>
        <taxon>Anguilla</taxon>
    </lineage>
</organism>
<name>A0A0E9V7E9_ANGAN</name>
<reference evidence="1" key="1">
    <citation type="submission" date="2014-11" db="EMBL/GenBank/DDBJ databases">
        <authorList>
            <person name="Amaro Gonzalez C."/>
        </authorList>
    </citation>
    <scope>NUCLEOTIDE SEQUENCE</scope>
</reference>
<reference evidence="1" key="2">
    <citation type="journal article" date="2015" name="Fish Shellfish Immunol.">
        <title>Early steps in the European eel (Anguilla anguilla)-Vibrio vulnificus interaction in the gills: Role of the RtxA13 toxin.</title>
        <authorList>
            <person name="Callol A."/>
            <person name="Pajuelo D."/>
            <person name="Ebbesson L."/>
            <person name="Teles M."/>
            <person name="MacKenzie S."/>
            <person name="Amaro C."/>
        </authorList>
    </citation>
    <scope>NUCLEOTIDE SEQUENCE</scope>
</reference>
<dbReference type="EMBL" id="GBXM01034656">
    <property type="protein sequence ID" value="JAH73921.1"/>
    <property type="molecule type" value="Transcribed_RNA"/>
</dbReference>